<accession>A0A6G1H6A0</accession>
<sequence length="520" mass="57254">MLSHLRLSRPVLFSTIKAPVTWPQARARTIATTPSAQHQQQQQQKRAGDISDAFVSLSGQTFAPLDPRYADLKRRLLSTTTKAILQASWNRLLTHLREETALISAAGSSIVPTIPFTALSSPSSSFLEAHKQRGVAIIKNVVPTTTALQWKQDLKSYIAANPHTKAFPAHDPQVYELYWAPSQMAARTHPNVLAAQRFLMSFWHASPDAAVSMQHPTSYADRLRIRQRGDAAFALGPHVDGGSVERWEEEGYGRGGVYDAVFRGEWEGLDMWDAAGRLPVVSDMYQGVGACSMFRMAQGWLSLSSVGPGEGTLLVNPLFKAATAYYLLRPFFEARSAVEVVGREAFLDKANWRCEERVSSWMQGATPGHGMELSEVLHPHLRLEETMVHIPRVEPGDYVAWHCDTIHAVDKVHQGKGDSSVLYIPACPLTEENARYLARQRAAFVDGTPGPDFGGGEGESRHIGKPSVEDVAEMTSREGDAEGDGLKAFGLKEWDSTADGLSRGEREVMDRANSVLGFYA</sequence>
<organism evidence="1 2">
    <name type="scientific">Aulographum hederae CBS 113979</name>
    <dbReference type="NCBI Taxonomy" id="1176131"/>
    <lineage>
        <taxon>Eukaryota</taxon>
        <taxon>Fungi</taxon>
        <taxon>Dikarya</taxon>
        <taxon>Ascomycota</taxon>
        <taxon>Pezizomycotina</taxon>
        <taxon>Dothideomycetes</taxon>
        <taxon>Pleosporomycetidae</taxon>
        <taxon>Aulographales</taxon>
        <taxon>Aulographaceae</taxon>
    </lineage>
</organism>
<protein>
    <submittedName>
        <fullName evidence="1">DUF1479-domain-containing protein</fullName>
    </submittedName>
</protein>
<dbReference type="SUPFAM" id="SSF51197">
    <property type="entry name" value="Clavaminate synthase-like"/>
    <property type="match status" value="1"/>
</dbReference>
<dbReference type="InterPro" id="IPR027443">
    <property type="entry name" value="IPNS-like_sf"/>
</dbReference>
<dbReference type="PANTHER" id="PTHR30613">
    <property type="entry name" value="UNCHARACTERIZED PROTEIN YBIU-RELATED"/>
    <property type="match status" value="1"/>
</dbReference>
<dbReference type="EMBL" id="ML977148">
    <property type="protein sequence ID" value="KAF1988594.1"/>
    <property type="molecule type" value="Genomic_DNA"/>
</dbReference>
<gene>
    <name evidence="1" type="ORF">K402DRAFT_351857</name>
</gene>
<dbReference type="Proteomes" id="UP000800041">
    <property type="component" value="Unassembled WGS sequence"/>
</dbReference>
<dbReference type="Pfam" id="PF07350">
    <property type="entry name" value="Gig2-like"/>
    <property type="match status" value="1"/>
</dbReference>
<dbReference type="OrthoDB" id="8249012at2759"/>
<proteinExistence type="predicted"/>
<keyword evidence="2" id="KW-1185">Reference proteome</keyword>
<dbReference type="InterPro" id="IPR010856">
    <property type="entry name" value="Gig2-like"/>
</dbReference>
<reference evidence="1" key="1">
    <citation type="journal article" date="2020" name="Stud. Mycol.">
        <title>101 Dothideomycetes genomes: a test case for predicting lifestyles and emergence of pathogens.</title>
        <authorList>
            <person name="Haridas S."/>
            <person name="Albert R."/>
            <person name="Binder M."/>
            <person name="Bloem J."/>
            <person name="Labutti K."/>
            <person name="Salamov A."/>
            <person name="Andreopoulos B."/>
            <person name="Baker S."/>
            <person name="Barry K."/>
            <person name="Bills G."/>
            <person name="Bluhm B."/>
            <person name="Cannon C."/>
            <person name="Castanera R."/>
            <person name="Culley D."/>
            <person name="Daum C."/>
            <person name="Ezra D."/>
            <person name="Gonzalez J."/>
            <person name="Henrissat B."/>
            <person name="Kuo A."/>
            <person name="Liang C."/>
            <person name="Lipzen A."/>
            <person name="Lutzoni F."/>
            <person name="Magnuson J."/>
            <person name="Mondo S."/>
            <person name="Nolan M."/>
            <person name="Ohm R."/>
            <person name="Pangilinan J."/>
            <person name="Park H.-J."/>
            <person name="Ramirez L."/>
            <person name="Alfaro M."/>
            <person name="Sun H."/>
            <person name="Tritt A."/>
            <person name="Yoshinaga Y."/>
            <person name="Zwiers L.-H."/>
            <person name="Turgeon B."/>
            <person name="Goodwin S."/>
            <person name="Spatafora J."/>
            <person name="Crous P."/>
            <person name="Grigoriev I."/>
        </authorList>
    </citation>
    <scope>NUCLEOTIDE SEQUENCE</scope>
    <source>
        <strain evidence="1">CBS 113979</strain>
    </source>
</reference>
<dbReference type="PANTHER" id="PTHR30613:SF1">
    <property type="entry name" value="DUF1479 DOMAIN PROTEIN (AFU_ORTHOLOGUE AFUA_5G09280)"/>
    <property type="match status" value="1"/>
</dbReference>
<dbReference type="AlphaFoldDB" id="A0A6G1H6A0"/>
<name>A0A6G1H6A0_9PEZI</name>
<evidence type="ECO:0000313" key="2">
    <source>
        <dbReference type="Proteomes" id="UP000800041"/>
    </source>
</evidence>
<evidence type="ECO:0000313" key="1">
    <source>
        <dbReference type="EMBL" id="KAF1988594.1"/>
    </source>
</evidence>
<dbReference type="Gene3D" id="2.60.120.330">
    <property type="entry name" value="B-lactam Antibiotic, Isopenicillin N Synthase, Chain"/>
    <property type="match status" value="1"/>
</dbReference>